<organism evidence="1 2">
    <name type="scientific">Pseudomonas syringae pv. avii</name>
    <dbReference type="NCBI Taxonomy" id="663959"/>
    <lineage>
        <taxon>Bacteria</taxon>
        <taxon>Pseudomonadati</taxon>
        <taxon>Pseudomonadota</taxon>
        <taxon>Gammaproteobacteria</taxon>
        <taxon>Pseudomonadales</taxon>
        <taxon>Pseudomonadaceae</taxon>
        <taxon>Pseudomonas</taxon>
        <taxon>Pseudomonas syringae</taxon>
    </lineage>
</organism>
<name>A0ABY1UGQ2_PSESX</name>
<evidence type="ECO:0000313" key="2">
    <source>
        <dbReference type="Proteomes" id="UP000239665"/>
    </source>
</evidence>
<dbReference type="Proteomes" id="UP000239665">
    <property type="component" value="Plasmid PP2"/>
</dbReference>
<keyword evidence="2" id="KW-1185">Reference proteome</keyword>
<accession>A0ABY1UGQ2</accession>
<protein>
    <submittedName>
        <fullName evidence="1">Uncharacterized protein</fullName>
    </submittedName>
</protein>
<sequence>MARLNQRKALEAGNHHRGVIHRVMPSWGMGTHLRFVVAEILTVIPLDHAVAR</sequence>
<proteinExistence type="predicted"/>
<gene>
    <name evidence="1" type="ORF">CFBP3846_P200053</name>
</gene>
<evidence type="ECO:0000313" key="1">
    <source>
        <dbReference type="EMBL" id="SOS30643.1"/>
    </source>
</evidence>
<keyword evidence="1" id="KW-0614">Plasmid</keyword>
<geneLocation type="plasmid" evidence="2">
    <name>pp2</name>
</geneLocation>
<dbReference type="EMBL" id="LT963404">
    <property type="protein sequence ID" value="SOS30643.1"/>
    <property type="molecule type" value="Genomic_DNA"/>
</dbReference>
<reference evidence="1 2" key="1">
    <citation type="submission" date="2017-11" db="EMBL/GenBank/DDBJ databases">
        <authorList>
            <person name="Blom J."/>
        </authorList>
    </citation>
    <scope>NUCLEOTIDE SEQUENCE [LARGE SCALE GENOMIC DNA]</scope>
    <source>
        <strain evidence="1 2">CFBP3846</strain>
        <plasmid evidence="2">pp2</plasmid>
    </source>
</reference>